<dbReference type="STRING" id="714315.GCA_000516535_01231"/>
<gene>
    <name evidence="2" type="ORF">JCM16774_1225</name>
</gene>
<dbReference type="Pfam" id="PF03797">
    <property type="entry name" value="Autotransporter"/>
    <property type="match status" value="1"/>
</dbReference>
<evidence type="ECO:0000313" key="2">
    <source>
        <dbReference type="EMBL" id="BBM36293.1"/>
    </source>
</evidence>
<dbReference type="SMART" id="SM00869">
    <property type="entry name" value="Autotransporter"/>
    <property type="match status" value="1"/>
</dbReference>
<dbReference type="KEGG" id="lgo:JCM16774_1225"/>
<dbReference type="SUPFAM" id="SSF103515">
    <property type="entry name" value="Autotransporter"/>
    <property type="match status" value="1"/>
</dbReference>
<dbReference type="InterPro" id="IPR036709">
    <property type="entry name" value="Autotransporte_beta_dom_sf"/>
</dbReference>
<accession>A0A510JE11</accession>
<organism evidence="2 3">
    <name type="scientific">Pseudoleptotrichia goodfellowii</name>
    <dbReference type="NCBI Taxonomy" id="157692"/>
    <lineage>
        <taxon>Bacteria</taxon>
        <taxon>Fusobacteriati</taxon>
        <taxon>Fusobacteriota</taxon>
        <taxon>Fusobacteriia</taxon>
        <taxon>Fusobacteriales</taxon>
        <taxon>Leptotrichiaceae</taxon>
        <taxon>Pseudoleptotrichia</taxon>
    </lineage>
</organism>
<sequence>MVLTHVINGETGIDSGKTVTSVADGSIAATENIGLMAEGIKNPTSPLAGGWRYPNFEVVNQGTVDFSAAEKSTGIFANSARVQNDGVIKVGKNSTAIYGIYKHDTRKYDGAPAGFENELKLETTANSDIILGDNSTGMYLINAQTINNLGGEIKSDTGATRNVGIYAINGHDTTAANNKVLTMNTAAKITLGDGSVGLYSKGQSDTVRNIVTNTGDVTVGKKLEDTSVTPKKEYPSVAFYAENTNLDTNSNITVGQEGIAFYGKHSDIVARGTANISNKGVLAYLENSRFISHLGNLSSTQNTMLYLKNSIAQLDGAGTSVDMDVADGYTGAYIEGNSQLTGIKNITLGRGSTGLFLKDANFTSQADKIIGTQEDAKGILSVNSNLTNNSKIELSGDNSIGIYSNADNTKNVINNGELTVSGKKTLGVFLKGGQSFENNANINIGDSANATEPTIGIFTTEGTSNIRHNTGTIEVGEKSIGIYSTTNSNVEINSGKIHVKDQGIGIYKQDGKVDLRGELNIDPHTATAVNSEPTGVYGVNGAEINDQASKITIGDKSYGFILNNTDPIKTNVYNNTNFGPVTMGNNSVFLYSNGKAVINNNRDLNSNGSEHLIGFYIKNGGEFTNNGTVDFSTGKGNIGIYAPGGTATNKGRVLVGLTDDIDPLTGNVYTDPTKIVYGIGMAADNGGHLINDGEVRVYGNKSIGLFGSGAGTIVENTPNGRILLDGSRATATDKIQAMTGVYVDEGATFRNYGTIQTTDSYAGRDGKVNPNVSGLAGVAVMNGSTLENHGKILIDADNSYGVVIRGKRAADGTVEKYAVIKNYGEIRVRGKGTTGISWKNVSRADIEELERQINSRLSSDPSGQELRQAGGTDKSFEDVTITVKDGKPTFSRNGVKVSEDEIEEIDKILGTQSNLGLSDIGFYIDTLGRTKPIDIDGATPPINSQLIIGTEYSEKTNKKQWFVKEDVIKPFLDQIQGRNFKLTSLAGSLTWVATPVLDNHGQIKGVAMAKLAYTSFVRTTDNAYNFTDGLEQRYDMNTLDSAEKRIFNKLNGIGKNEETLLTQAFDEMMGHQYANVQQRTASTGRALDKEITHLRKEWDNKTKNSNKIKVFGMKDEYNTDTAGIIDYTSNAYGVAYVHENETIKLGNSSGWYAGAVNNTFKFKDIGRSKENTTMLKLGAFKSTAFDHNGSLNWTVSGEGYIARSDMHRKFLVVDEIFNAKSSYNTYGTAIKNEISKEFRTGEKFSIRPYGSLKLEYGRFNTIKEKDGEMRLEIKGNDYYSVKPEVGIEFKYKQPMAVKTMFTTTLGLGYENELGKVGDTKNKGRVAYTDADWFDIRGEKDDRKGNFKADLNIGIENQRFGVTLNGGYDTKGKNIRGGLGIRVIY</sequence>
<proteinExistence type="predicted"/>
<dbReference type="InterPro" id="IPR011050">
    <property type="entry name" value="Pectin_lyase_fold/virulence"/>
</dbReference>
<reference evidence="2 3" key="1">
    <citation type="submission" date="2019-07" db="EMBL/GenBank/DDBJ databases">
        <title>Complete Genome Sequence of Leptotrichia goodfellowii Strain JCM 16774.</title>
        <authorList>
            <person name="Watanabe S."/>
            <person name="Cui L."/>
        </authorList>
    </citation>
    <scope>NUCLEOTIDE SEQUENCE [LARGE SCALE GENOMIC DNA]</scope>
    <source>
        <strain evidence="2 3">JCM16774</strain>
    </source>
</reference>
<evidence type="ECO:0000259" key="1">
    <source>
        <dbReference type="PROSITE" id="PS51208"/>
    </source>
</evidence>
<dbReference type="PROSITE" id="PS51208">
    <property type="entry name" value="AUTOTRANSPORTER"/>
    <property type="match status" value="1"/>
</dbReference>
<name>A0A510JE11_9FUSO</name>
<dbReference type="Gene3D" id="2.160.20.20">
    <property type="match status" value="1"/>
</dbReference>
<dbReference type="EMBL" id="AP019822">
    <property type="protein sequence ID" value="BBM36293.1"/>
    <property type="molecule type" value="Genomic_DNA"/>
</dbReference>
<dbReference type="Gene3D" id="2.40.128.130">
    <property type="entry name" value="Autotransporter beta-domain"/>
    <property type="match status" value="1"/>
</dbReference>
<dbReference type="Proteomes" id="UP000321606">
    <property type="component" value="Chromosome"/>
</dbReference>
<dbReference type="InterPro" id="IPR012332">
    <property type="entry name" value="Autotransporter_pectin_lyase_C"/>
</dbReference>
<feature type="domain" description="Autotransporter" evidence="1">
    <location>
        <begin position="1099"/>
        <end position="1384"/>
    </location>
</feature>
<evidence type="ECO:0000313" key="3">
    <source>
        <dbReference type="Proteomes" id="UP000321606"/>
    </source>
</evidence>
<dbReference type="SUPFAM" id="SSF51126">
    <property type="entry name" value="Pectin lyase-like"/>
    <property type="match status" value="1"/>
</dbReference>
<dbReference type="RefSeq" id="WP_269472558.1">
    <property type="nucleotide sequence ID" value="NZ_AP019822.1"/>
</dbReference>
<dbReference type="InterPro" id="IPR005546">
    <property type="entry name" value="Autotransporte_beta"/>
</dbReference>
<protein>
    <submittedName>
        <fullName evidence="2">Fusobacterium outer membrane protein family</fullName>
    </submittedName>
</protein>